<dbReference type="AlphaFoldDB" id="A0A238KWE7"/>
<organism evidence="1 2">
    <name type="scientific">Actibacterium lipolyticum</name>
    <dbReference type="NCBI Taxonomy" id="1524263"/>
    <lineage>
        <taxon>Bacteria</taxon>
        <taxon>Pseudomonadati</taxon>
        <taxon>Pseudomonadota</taxon>
        <taxon>Alphaproteobacteria</taxon>
        <taxon>Rhodobacterales</taxon>
        <taxon>Roseobacteraceae</taxon>
        <taxon>Actibacterium</taxon>
    </lineage>
</organism>
<dbReference type="EMBL" id="FXYE01000002">
    <property type="protein sequence ID" value="SMX46911.1"/>
    <property type="molecule type" value="Genomic_DNA"/>
</dbReference>
<evidence type="ECO:0000313" key="2">
    <source>
        <dbReference type="Proteomes" id="UP000202922"/>
    </source>
</evidence>
<dbReference type="RefSeq" id="WP_093968309.1">
    <property type="nucleotide sequence ID" value="NZ_FXYE01000002.1"/>
</dbReference>
<name>A0A238KWE7_9RHOB</name>
<keyword evidence="2" id="KW-1185">Reference proteome</keyword>
<sequence>MLKTITMGSCVSVQGAFVRKLSNGNVQVRVGERVFEGRPVGKTAA</sequence>
<evidence type="ECO:0000313" key="1">
    <source>
        <dbReference type="EMBL" id="SMX46911.1"/>
    </source>
</evidence>
<protein>
    <submittedName>
        <fullName evidence="1">Uncharacterized protein</fullName>
    </submittedName>
</protein>
<dbReference type="Proteomes" id="UP000202922">
    <property type="component" value="Unassembled WGS sequence"/>
</dbReference>
<proteinExistence type="predicted"/>
<reference evidence="2" key="1">
    <citation type="submission" date="2017-05" db="EMBL/GenBank/DDBJ databases">
        <authorList>
            <person name="Rodrigo-Torres L."/>
            <person name="Arahal R. D."/>
            <person name="Lucena T."/>
        </authorList>
    </citation>
    <scope>NUCLEOTIDE SEQUENCE [LARGE SCALE GENOMIC DNA]</scope>
    <source>
        <strain evidence="2">CECT 8621</strain>
    </source>
</reference>
<gene>
    <name evidence="1" type="ORF">COL8621_03282</name>
</gene>
<accession>A0A238KWE7</accession>